<dbReference type="PROSITE" id="PS00156">
    <property type="entry name" value="OMPDECASE"/>
    <property type="match status" value="1"/>
</dbReference>
<dbReference type="EC" id="4.1.1.23" evidence="6"/>
<dbReference type="Gene3D" id="3.40.50.2020">
    <property type="match status" value="1"/>
</dbReference>
<dbReference type="SUPFAM" id="SSF51366">
    <property type="entry name" value="Ribulose-phoshate binding barrel"/>
    <property type="match status" value="1"/>
</dbReference>
<dbReference type="NCBIfam" id="TIGR00336">
    <property type="entry name" value="pyrE"/>
    <property type="match status" value="1"/>
</dbReference>
<keyword evidence="20" id="KW-1185">Reference proteome</keyword>
<feature type="binding site" evidence="17">
    <location>
        <position position="418"/>
    </location>
    <ligand>
        <name>substrate</name>
    </ligand>
</feature>
<evidence type="ECO:0000256" key="13">
    <source>
        <dbReference type="ARBA" id="ARBA00023268"/>
    </source>
</evidence>
<evidence type="ECO:0000256" key="8">
    <source>
        <dbReference type="ARBA" id="ARBA00022676"/>
    </source>
</evidence>
<evidence type="ECO:0000256" key="9">
    <source>
        <dbReference type="ARBA" id="ARBA00022679"/>
    </source>
</evidence>
<comment type="catalytic activity">
    <reaction evidence="14">
        <text>orotidine 5'-phosphate + diphosphate = orotate + 5-phospho-alpha-D-ribose 1-diphosphate</text>
        <dbReference type="Rhea" id="RHEA:10380"/>
        <dbReference type="ChEBI" id="CHEBI:30839"/>
        <dbReference type="ChEBI" id="CHEBI:33019"/>
        <dbReference type="ChEBI" id="CHEBI:57538"/>
        <dbReference type="ChEBI" id="CHEBI:58017"/>
        <dbReference type="EC" id="2.4.2.10"/>
    </reaction>
</comment>
<dbReference type="InterPro" id="IPR029057">
    <property type="entry name" value="PRTase-like"/>
</dbReference>
<dbReference type="GO" id="GO:0004588">
    <property type="term" value="F:orotate phosphoribosyltransferase activity"/>
    <property type="evidence" value="ECO:0007669"/>
    <property type="project" value="UniProtKB-EC"/>
</dbReference>
<evidence type="ECO:0000256" key="12">
    <source>
        <dbReference type="ARBA" id="ARBA00023239"/>
    </source>
</evidence>
<comment type="catalytic activity">
    <reaction evidence="15">
        <text>orotidine 5'-phosphate + H(+) = UMP + CO2</text>
        <dbReference type="Rhea" id="RHEA:11596"/>
        <dbReference type="ChEBI" id="CHEBI:15378"/>
        <dbReference type="ChEBI" id="CHEBI:16526"/>
        <dbReference type="ChEBI" id="CHEBI:57538"/>
        <dbReference type="ChEBI" id="CHEBI:57865"/>
        <dbReference type="EC" id="4.1.1.23"/>
    </reaction>
</comment>
<keyword evidence="10" id="KW-0210">Decarboxylase</keyword>
<evidence type="ECO:0000256" key="16">
    <source>
        <dbReference type="PIRSR" id="PIRSR614732-1"/>
    </source>
</evidence>
<keyword evidence="13" id="KW-0511">Multifunctional enzyme</keyword>
<evidence type="ECO:0000313" key="19">
    <source>
        <dbReference type="EMBL" id="KAK9840136.1"/>
    </source>
</evidence>
<proteinExistence type="inferred from homology"/>
<evidence type="ECO:0000256" key="11">
    <source>
        <dbReference type="ARBA" id="ARBA00022975"/>
    </source>
</evidence>
<dbReference type="FunFam" id="3.40.50.2020:FF:000025">
    <property type="entry name" value="Uridine monophosphate synthetase"/>
    <property type="match status" value="1"/>
</dbReference>
<dbReference type="Pfam" id="PF00215">
    <property type="entry name" value="OMPdecase"/>
    <property type="match status" value="1"/>
</dbReference>
<evidence type="ECO:0000256" key="17">
    <source>
        <dbReference type="PIRSR" id="PIRSR614732-2"/>
    </source>
</evidence>
<feature type="active site" description="For OMPdecase activity" evidence="16">
    <location>
        <position position="360"/>
    </location>
</feature>
<dbReference type="AlphaFoldDB" id="A0AAW1S2B1"/>
<dbReference type="NCBIfam" id="TIGR01740">
    <property type="entry name" value="pyrF"/>
    <property type="match status" value="1"/>
</dbReference>
<evidence type="ECO:0000256" key="4">
    <source>
        <dbReference type="ARBA" id="ARBA00009769"/>
    </source>
</evidence>
<feature type="binding site" evidence="17">
    <location>
        <position position="501"/>
    </location>
    <ligand>
        <name>substrate</name>
    </ligand>
</feature>
<dbReference type="GO" id="GO:0044205">
    <property type="term" value="P:'de novo' UMP biosynthetic process"/>
    <property type="evidence" value="ECO:0007669"/>
    <property type="project" value="InterPro"/>
</dbReference>
<feature type="domain" description="Orotidine 5'-phosphate decarboxylase" evidence="18">
    <location>
        <begin position="299"/>
        <end position="517"/>
    </location>
</feature>
<dbReference type="FunFam" id="3.20.20.70:FF:000092">
    <property type="entry name" value="Uridine monophosphate synthetase"/>
    <property type="match status" value="1"/>
</dbReference>
<evidence type="ECO:0000256" key="7">
    <source>
        <dbReference type="ARBA" id="ARBA00015047"/>
    </source>
</evidence>
<dbReference type="Pfam" id="PF00156">
    <property type="entry name" value="Pribosyltran"/>
    <property type="match status" value="1"/>
</dbReference>
<dbReference type="GO" id="GO:0006207">
    <property type="term" value="P:'de novo' pyrimidine nucleobase biosynthetic process"/>
    <property type="evidence" value="ECO:0007669"/>
    <property type="project" value="InterPro"/>
</dbReference>
<feature type="binding site" evidence="17">
    <location>
        <position position="327"/>
    </location>
    <ligand>
        <name>substrate</name>
    </ligand>
</feature>
<comment type="similarity">
    <text evidence="3">In the N-terminal section; belongs to the purine/pyrimidine phosphoribosyltransferase family.</text>
</comment>
<dbReference type="Proteomes" id="UP001438707">
    <property type="component" value="Unassembled WGS sequence"/>
</dbReference>
<evidence type="ECO:0000259" key="18">
    <source>
        <dbReference type="SMART" id="SM00934"/>
    </source>
</evidence>
<evidence type="ECO:0000256" key="14">
    <source>
        <dbReference type="ARBA" id="ARBA00049126"/>
    </source>
</evidence>
<dbReference type="EC" id="2.4.2.10" evidence="5"/>
<keyword evidence="12" id="KW-0456">Lyase</keyword>
<comment type="pathway">
    <text evidence="2">Pyrimidine metabolism; UMP biosynthesis via de novo pathway; UMP from orotate: step 1/2.</text>
</comment>
<dbReference type="SUPFAM" id="SSF53271">
    <property type="entry name" value="PRTase-like"/>
    <property type="match status" value="1"/>
</dbReference>
<evidence type="ECO:0000256" key="5">
    <source>
        <dbReference type="ARBA" id="ARBA00011971"/>
    </source>
</evidence>
<dbReference type="InterPro" id="IPR018089">
    <property type="entry name" value="OMPdecase_AS"/>
</dbReference>
<evidence type="ECO:0000256" key="1">
    <source>
        <dbReference type="ARBA" id="ARBA00004861"/>
    </source>
</evidence>
<evidence type="ECO:0000256" key="10">
    <source>
        <dbReference type="ARBA" id="ARBA00022793"/>
    </source>
</evidence>
<dbReference type="InterPro" id="IPR001754">
    <property type="entry name" value="OMPdeCOase_dom"/>
</dbReference>
<organism evidence="19 20">
    <name type="scientific">Apatococcus lobatus</name>
    <dbReference type="NCBI Taxonomy" id="904363"/>
    <lineage>
        <taxon>Eukaryota</taxon>
        <taxon>Viridiplantae</taxon>
        <taxon>Chlorophyta</taxon>
        <taxon>core chlorophytes</taxon>
        <taxon>Trebouxiophyceae</taxon>
        <taxon>Chlorellales</taxon>
        <taxon>Chlorellaceae</taxon>
        <taxon>Apatococcus</taxon>
    </lineage>
</organism>
<dbReference type="HAMAP" id="MF_01208">
    <property type="entry name" value="PyrE"/>
    <property type="match status" value="1"/>
</dbReference>
<evidence type="ECO:0000256" key="6">
    <source>
        <dbReference type="ARBA" id="ARBA00012321"/>
    </source>
</evidence>
<reference evidence="19 20" key="1">
    <citation type="journal article" date="2024" name="Nat. Commun.">
        <title>Phylogenomics reveals the evolutionary origins of lichenization in chlorophyte algae.</title>
        <authorList>
            <person name="Puginier C."/>
            <person name="Libourel C."/>
            <person name="Otte J."/>
            <person name="Skaloud P."/>
            <person name="Haon M."/>
            <person name="Grisel S."/>
            <person name="Petersen M."/>
            <person name="Berrin J.G."/>
            <person name="Delaux P.M."/>
            <person name="Dal Grande F."/>
            <person name="Keller J."/>
        </authorList>
    </citation>
    <scope>NUCLEOTIDE SEQUENCE [LARGE SCALE GENOMIC DNA]</scope>
    <source>
        <strain evidence="19 20">SAG 2145</strain>
    </source>
</reference>
<dbReference type="Gene3D" id="3.20.20.70">
    <property type="entry name" value="Aldolase class I"/>
    <property type="match status" value="1"/>
</dbReference>
<dbReference type="CDD" id="cd04725">
    <property type="entry name" value="OMP_decarboxylase_like"/>
    <property type="match status" value="1"/>
</dbReference>
<keyword evidence="8" id="KW-0328">Glycosyltransferase</keyword>
<evidence type="ECO:0000256" key="3">
    <source>
        <dbReference type="ARBA" id="ARBA00006221"/>
    </source>
</evidence>
<feature type="active site" description="For OMPdecase activity" evidence="16">
    <location>
        <position position="363"/>
    </location>
</feature>
<dbReference type="PANTHER" id="PTHR19278:SF9">
    <property type="entry name" value="URIDINE 5'-MONOPHOSPHATE SYNTHASE"/>
    <property type="match status" value="1"/>
</dbReference>
<dbReference type="GO" id="GO:0004590">
    <property type="term" value="F:orotidine-5'-phosphate decarboxylase activity"/>
    <property type="evidence" value="ECO:0007669"/>
    <property type="project" value="UniProtKB-EC"/>
</dbReference>
<dbReference type="NCBIfam" id="NF010382">
    <property type="entry name" value="PRK13809.1"/>
    <property type="match status" value="1"/>
</dbReference>
<comment type="similarity">
    <text evidence="4">In the C-terminal section; belongs to the OMP decarboxylase family.</text>
</comment>
<dbReference type="PANTHER" id="PTHR19278">
    <property type="entry name" value="OROTATE PHOSPHORIBOSYLTRANSFERASE"/>
    <property type="match status" value="1"/>
</dbReference>
<feature type="binding site" evidence="17">
    <location>
        <position position="305"/>
    </location>
    <ligand>
        <name>substrate</name>
    </ligand>
</feature>
<protein>
    <recommendedName>
        <fullName evidence="7">Uridine 5'-monophosphate synthase</fullName>
        <ecNumber evidence="5">2.4.2.10</ecNumber>
        <ecNumber evidence="6">4.1.1.23</ecNumber>
    </recommendedName>
</protein>
<feature type="active site" description="For OMPdecase activity" evidence="16">
    <location>
        <position position="358"/>
    </location>
</feature>
<evidence type="ECO:0000256" key="15">
    <source>
        <dbReference type="ARBA" id="ARBA00049157"/>
    </source>
</evidence>
<dbReference type="InterPro" id="IPR000836">
    <property type="entry name" value="PRTase_dom"/>
</dbReference>
<dbReference type="InterPro" id="IPR011060">
    <property type="entry name" value="RibuloseP-bd_barrel"/>
</dbReference>
<sequence>MDSFDRCLRSKSTALLHTHLGPQPVRQHSIGLLRSPRGRQLRAHRQPGSTMPQADVEALVLSLAEIEAVKFGQFKLKSGLISPIYIDLRVIVSFPAVLEKVADLMWKKVEQASFGVICGVPYTALPIATCMSLANKVPMLMRRKEVKDYGTKKAIEGAFQPGQTCLIVEDLVTSGASVMETVEPLEAVGLKVSDVVVLIDREQGGGPRLASHGLRLHSAFTLTFILETMLHHGKIDPRTAAAAKQFVAMNQTFDQQNVVKAPASSKPANARLSFEARKAQAQCAMGQRLFETIIRKQSNLAVAADVTNVADLLSIADKVGPYICVLKTHVDLFDSWSDSTMSMLRDLADKHDFLIFEDRKFADIGNTVVGQYKGGIYRIAEWSDITNAHMVPGPGIIDGLKSVGLSQGKGLLLLAEMSSAGNLAQGAYTEATKAAAEANSDFVMGYISQTPNAWPGGPGSPGLIHMTPGVQLLAGGDAMGQQYNTPEHVIGVNGADVIIVGRGIIKANDPAASAQTYQHAAWTSYQKSITAS</sequence>
<accession>A0AAW1S2B1</accession>
<dbReference type="CDD" id="cd06223">
    <property type="entry name" value="PRTases_typeI"/>
    <property type="match status" value="1"/>
</dbReference>
<dbReference type="SMART" id="SM00934">
    <property type="entry name" value="OMPdecase"/>
    <property type="match status" value="1"/>
</dbReference>
<gene>
    <name evidence="19" type="ORF">WJX74_003984</name>
</gene>
<comment type="caution">
    <text evidence="19">The sequence shown here is derived from an EMBL/GenBank/DDBJ whole genome shotgun (WGS) entry which is preliminary data.</text>
</comment>
<comment type="pathway">
    <text evidence="1">Pyrimidine metabolism; UMP biosynthesis via de novo pathway; UMP from orotate: step 2/2.</text>
</comment>
<dbReference type="InterPro" id="IPR014732">
    <property type="entry name" value="OMPdecase"/>
</dbReference>
<name>A0AAW1S2B1_9CHLO</name>
<dbReference type="InterPro" id="IPR023031">
    <property type="entry name" value="OPRT"/>
</dbReference>
<dbReference type="InterPro" id="IPR013785">
    <property type="entry name" value="Aldolase_TIM"/>
</dbReference>
<feature type="binding site" evidence="17">
    <location>
        <position position="502"/>
    </location>
    <ligand>
        <name>substrate</name>
    </ligand>
</feature>
<evidence type="ECO:0000313" key="20">
    <source>
        <dbReference type="Proteomes" id="UP001438707"/>
    </source>
</evidence>
<feature type="binding site" evidence="17">
    <location>
        <position position="481"/>
    </location>
    <ligand>
        <name>substrate</name>
    </ligand>
</feature>
<keyword evidence="9" id="KW-0808">Transferase</keyword>
<keyword evidence="11" id="KW-0665">Pyrimidine biosynthesis</keyword>
<evidence type="ECO:0000256" key="2">
    <source>
        <dbReference type="ARBA" id="ARBA00004889"/>
    </source>
</evidence>
<dbReference type="EMBL" id="JALJOS010000004">
    <property type="protein sequence ID" value="KAK9840136.1"/>
    <property type="molecule type" value="Genomic_DNA"/>
</dbReference>
<dbReference type="InterPro" id="IPR004467">
    <property type="entry name" value="Or_phspho_trans_dom"/>
</dbReference>